<dbReference type="Proteomes" id="UP000517187">
    <property type="component" value="Unassembled WGS sequence"/>
</dbReference>
<reference evidence="1 2" key="1">
    <citation type="submission" date="2020-08" db="EMBL/GenBank/DDBJ databases">
        <title>Genomic Encyclopedia of Type Strains, Phase IV (KMG-V): Genome sequencing to study the core and pangenomes of soil and plant-associated prokaryotes.</title>
        <authorList>
            <person name="Whitman W."/>
        </authorList>
    </citation>
    <scope>NUCLEOTIDE SEQUENCE [LARGE SCALE GENOMIC DNA]</scope>
    <source>
        <strain evidence="1 2">SEMIA 4011</strain>
    </source>
</reference>
<evidence type="ECO:0000313" key="2">
    <source>
        <dbReference type="Proteomes" id="UP000517187"/>
    </source>
</evidence>
<dbReference type="RefSeq" id="WP_432653228.1">
    <property type="nucleotide sequence ID" value="NZ_JACIIJ010000001.1"/>
</dbReference>
<evidence type="ECO:0000313" key="1">
    <source>
        <dbReference type="EMBL" id="MBB6219624.1"/>
    </source>
</evidence>
<evidence type="ECO:0008006" key="3">
    <source>
        <dbReference type="Google" id="ProtNLM"/>
    </source>
</evidence>
<sequence length="117" mass="13197">MERHVAEAHITVPCIQDIAENMCVRIHAFCQSITSVGADRFIDFGNGYALLRATDNRLLFRVCARDLVTFHGIRALLQGSLLLITPALKVGIEWFPADGSPPREICERLKYPWETKT</sequence>
<name>A0A7W9ZQG8_RHILE</name>
<proteinExistence type="predicted"/>
<dbReference type="AlphaFoldDB" id="A0A7W9ZQG8"/>
<protein>
    <recommendedName>
        <fullName evidence="3">DUF2218 domain-containing protein</fullName>
    </recommendedName>
</protein>
<gene>
    <name evidence="1" type="ORF">GGE66_000568</name>
</gene>
<organism evidence="1 2">
    <name type="scientific">Rhizobium leguminosarum</name>
    <dbReference type="NCBI Taxonomy" id="384"/>
    <lineage>
        <taxon>Bacteria</taxon>
        <taxon>Pseudomonadati</taxon>
        <taxon>Pseudomonadota</taxon>
        <taxon>Alphaproteobacteria</taxon>
        <taxon>Hyphomicrobiales</taxon>
        <taxon>Rhizobiaceae</taxon>
        <taxon>Rhizobium/Agrobacterium group</taxon>
        <taxon>Rhizobium</taxon>
    </lineage>
</organism>
<dbReference type="EMBL" id="JACIIJ010000001">
    <property type="protein sequence ID" value="MBB6219624.1"/>
    <property type="molecule type" value="Genomic_DNA"/>
</dbReference>
<accession>A0A7W9ZQG8</accession>
<comment type="caution">
    <text evidence="1">The sequence shown here is derived from an EMBL/GenBank/DDBJ whole genome shotgun (WGS) entry which is preliminary data.</text>
</comment>